<dbReference type="Proteomes" id="UP000261875">
    <property type="component" value="Chromosome"/>
</dbReference>
<organism evidence="1 2">
    <name type="scientific">Candidatus Fukatsuia symbiotica</name>
    <dbReference type="NCBI Taxonomy" id="1878942"/>
    <lineage>
        <taxon>Bacteria</taxon>
        <taxon>Pseudomonadati</taxon>
        <taxon>Pseudomonadota</taxon>
        <taxon>Gammaproteobacteria</taxon>
        <taxon>Enterobacterales</taxon>
        <taxon>Yersiniaceae</taxon>
        <taxon>Candidatus Fukatsuia</taxon>
    </lineage>
</organism>
<evidence type="ECO:0000313" key="1">
    <source>
        <dbReference type="EMBL" id="AWK14883.1"/>
    </source>
</evidence>
<evidence type="ECO:0000313" key="2">
    <source>
        <dbReference type="Proteomes" id="UP000261875"/>
    </source>
</evidence>
<name>A0A2U8I6T0_9GAMM</name>
<keyword evidence="2" id="KW-1185">Reference proteome</keyword>
<reference evidence="1 2" key="1">
    <citation type="submission" date="2017-05" db="EMBL/GenBank/DDBJ databases">
        <title>Genome sequence of Candidatus Fukatsuia symbiotica and Candidatus Hamiltonella defensa from Acyrthosiphon pisum strain 5D.</title>
        <authorList>
            <person name="Patel V.A."/>
            <person name="Chevignon G."/>
            <person name="Russell J.A."/>
            <person name="Oliver K.M."/>
        </authorList>
    </citation>
    <scope>NUCLEOTIDE SEQUENCE [LARGE SCALE GENOMIC DNA]</scope>
    <source>
        <strain evidence="1 2">5D</strain>
    </source>
</reference>
<accession>A0A2U8I6T0</accession>
<dbReference type="AlphaFoldDB" id="A0A2U8I6T0"/>
<dbReference type="KEGG" id="fsm:CCS41_11000"/>
<proteinExistence type="predicted"/>
<gene>
    <name evidence="1" type="ORF">CCS41_11000</name>
</gene>
<dbReference type="EMBL" id="CP021659">
    <property type="protein sequence ID" value="AWK14883.1"/>
    <property type="molecule type" value="Genomic_DNA"/>
</dbReference>
<protein>
    <submittedName>
        <fullName evidence="1">Uncharacterized protein</fullName>
    </submittedName>
</protein>
<sequence length="65" mass="7563">MPIIKNHLFLSMMFQTIISVAIQKQRILSLLIQNMKNIPVTLVILWTIGIGEQQLSYGIHQIKFR</sequence>